<proteinExistence type="predicted"/>
<reference evidence="1 2" key="1">
    <citation type="submission" date="2017-04" db="EMBL/GenBank/DDBJ databases">
        <title>The Characteristic of a Fine Plant Growth-Promoting Rhizobacteria Bacillus mycoides Gnyt1 and its Whole Genome Sequencing Analysis.</title>
        <authorList>
            <person name="Li J.H."/>
            <person name="Yao T."/>
        </authorList>
    </citation>
    <scope>NUCLEOTIDE SEQUENCE [LARGE SCALE GENOMIC DNA]</scope>
    <source>
        <strain evidence="1 2">Gnyt1</strain>
        <plasmid evidence="2">Plasmid unnamed6</plasmid>
    </source>
</reference>
<accession>A0A1W6AJK1</accession>
<organism evidence="1 2">
    <name type="scientific">Bacillus mycoides</name>
    <dbReference type="NCBI Taxonomy" id="1405"/>
    <lineage>
        <taxon>Bacteria</taxon>
        <taxon>Bacillati</taxon>
        <taxon>Bacillota</taxon>
        <taxon>Bacilli</taxon>
        <taxon>Bacillales</taxon>
        <taxon>Bacillaceae</taxon>
        <taxon>Bacillus</taxon>
        <taxon>Bacillus cereus group</taxon>
    </lineage>
</organism>
<gene>
    <name evidence="1" type="ORF">B7492_33755</name>
</gene>
<dbReference type="Proteomes" id="UP000192932">
    <property type="component" value="Plasmid unnamed6"/>
</dbReference>
<evidence type="ECO:0000313" key="1">
    <source>
        <dbReference type="EMBL" id="ARJ25999.1"/>
    </source>
</evidence>
<dbReference type="AlphaFoldDB" id="A0A1W6AJK1"/>
<evidence type="ECO:0000313" key="2">
    <source>
        <dbReference type="Proteomes" id="UP000192932"/>
    </source>
</evidence>
<sequence length="149" mass="17805">MKSTYKYHISTVFPQWGCNHIVVKENEKMAKYHFYKQVKKQGFINMPFEQFEPFITCEYKGVVDIATLFGKENPFRKMCNFRRIPFAKRGMRVEVQGRKGTIVGNCKNDLFVVLDDNPHKFRFNPHWEIVYFNNDGEIIKDYRKGEYAL</sequence>
<name>A0A1W6AJK1_BACMY</name>
<keyword evidence="1" id="KW-0614">Plasmid</keyword>
<dbReference type="RefSeq" id="WP_085313676.1">
    <property type="nucleotide sequence ID" value="NZ_CP020749.1"/>
</dbReference>
<geneLocation type="plasmid" evidence="1 2">
    <name>unnamed6</name>
</geneLocation>
<dbReference type="EMBL" id="CP020749">
    <property type="protein sequence ID" value="ARJ25999.1"/>
    <property type="molecule type" value="Genomic_DNA"/>
</dbReference>
<protein>
    <submittedName>
        <fullName evidence="1">Uncharacterized protein</fullName>
    </submittedName>
</protein>